<comment type="caution">
    <text evidence="4">The sequence shown here is derived from an EMBL/GenBank/DDBJ whole genome shotgun (WGS) entry which is preliminary data.</text>
</comment>
<dbReference type="PANTHER" id="PTHR13799">
    <property type="entry name" value="NGG1 INTERACTING FACTOR 3"/>
    <property type="match status" value="1"/>
</dbReference>
<feature type="binding site" evidence="3">
    <location>
        <position position="224"/>
    </location>
    <ligand>
        <name>a divalent metal cation</name>
        <dbReference type="ChEBI" id="CHEBI:60240"/>
        <label>1</label>
    </ligand>
</feature>
<proteinExistence type="inferred from homology"/>
<feature type="binding site" evidence="3">
    <location>
        <position position="65"/>
    </location>
    <ligand>
        <name>a divalent metal cation</name>
        <dbReference type="ChEBI" id="CHEBI:60240"/>
        <label>1</label>
    </ligand>
</feature>
<name>A0A1F6H2U2_9PROT</name>
<dbReference type="AlphaFoldDB" id="A0A1F6H2U2"/>
<feature type="binding site" evidence="3">
    <location>
        <position position="103"/>
    </location>
    <ligand>
        <name>a divalent metal cation</name>
        <dbReference type="ChEBI" id="CHEBI:60240"/>
        <label>1</label>
    </ligand>
</feature>
<reference evidence="4 5" key="1">
    <citation type="journal article" date="2016" name="Nat. Commun.">
        <title>Thousands of microbial genomes shed light on interconnected biogeochemical processes in an aquifer system.</title>
        <authorList>
            <person name="Anantharaman K."/>
            <person name="Brown C.T."/>
            <person name="Hug L.A."/>
            <person name="Sharon I."/>
            <person name="Castelle C.J."/>
            <person name="Probst A.J."/>
            <person name="Thomas B.C."/>
            <person name="Singh A."/>
            <person name="Wilkins M.J."/>
            <person name="Karaoz U."/>
            <person name="Brodie E.L."/>
            <person name="Williams K.H."/>
            <person name="Hubbard S.S."/>
            <person name="Banfield J.F."/>
        </authorList>
    </citation>
    <scope>NUCLEOTIDE SEQUENCE [LARGE SCALE GENOMIC DNA]</scope>
</reference>
<dbReference type="EMBL" id="MFNF01000001">
    <property type="protein sequence ID" value="OGH04672.1"/>
    <property type="molecule type" value="Genomic_DNA"/>
</dbReference>
<evidence type="ECO:0000256" key="2">
    <source>
        <dbReference type="ARBA" id="ARBA00022723"/>
    </source>
</evidence>
<feature type="binding site" evidence="3">
    <location>
        <position position="66"/>
    </location>
    <ligand>
        <name>a divalent metal cation</name>
        <dbReference type="ChEBI" id="CHEBI:60240"/>
        <label>1</label>
    </ligand>
</feature>
<feature type="binding site" evidence="3">
    <location>
        <position position="220"/>
    </location>
    <ligand>
        <name>a divalent metal cation</name>
        <dbReference type="ChEBI" id="CHEBI:60240"/>
        <label>1</label>
    </ligand>
</feature>
<dbReference type="PANTHER" id="PTHR13799:SF14">
    <property type="entry name" value="GTP CYCLOHYDROLASE 1 TYPE 2 HOMOLOG"/>
    <property type="match status" value="1"/>
</dbReference>
<evidence type="ECO:0000313" key="5">
    <source>
        <dbReference type="Proteomes" id="UP000177583"/>
    </source>
</evidence>
<keyword evidence="2 3" id="KW-0479">Metal-binding</keyword>
<comment type="similarity">
    <text evidence="1">Belongs to the GTP cyclohydrolase I type 2/NIF3 family.</text>
</comment>
<sequence>MNQTQLVERINQKLAIDTVPDHYCPNGLQVEGDGRLVKKVALAVSIGLEVIEQANHWGAELLVTHHGLFWKHQSQTVTGPMAKKLKALLGTGLASASYHLPLDFHPELGNNIQLAKLLGLTEIRFLAPKGEINSMVMGRPAQSTIEALGAQIEALLGAKPLVLNFGPQKIERLVICSGGAQSGFVPAIALGAQAYLTGEASEYVFGEAKENGVHYLAAGHYKTERLGILALGDWLAQEFKLDCRFFEVENPI</sequence>
<protein>
    <submittedName>
        <fullName evidence="4">Nif3-like dinuclear metal center hexameric protein</fullName>
    </submittedName>
</protein>
<evidence type="ECO:0000313" key="4">
    <source>
        <dbReference type="EMBL" id="OGH04672.1"/>
    </source>
</evidence>
<gene>
    <name evidence="4" type="ORF">A2557_06690</name>
</gene>
<organism evidence="4 5">
    <name type="scientific">Candidatus Lambdaproteobacteria bacterium RIFOXYD2_FULL_56_26</name>
    <dbReference type="NCBI Taxonomy" id="1817773"/>
    <lineage>
        <taxon>Bacteria</taxon>
        <taxon>Pseudomonadati</taxon>
        <taxon>Pseudomonadota</taxon>
        <taxon>Candidatus Lambdaproteobacteria</taxon>
    </lineage>
</organism>
<accession>A0A1F6H2U2</accession>
<dbReference type="GO" id="GO:0005737">
    <property type="term" value="C:cytoplasm"/>
    <property type="evidence" value="ECO:0007669"/>
    <property type="project" value="TreeGrafter"/>
</dbReference>
<dbReference type="Gene3D" id="3.40.1390.30">
    <property type="entry name" value="NIF3 (NGG1p interacting factor 3)-like"/>
    <property type="match status" value="2"/>
</dbReference>
<evidence type="ECO:0000256" key="1">
    <source>
        <dbReference type="ARBA" id="ARBA00006964"/>
    </source>
</evidence>
<dbReference type="InterPro" id="IPR002678">
    <property type="entry name" value="DUF34/NIF3"/>
</dbReference>
<evidence type="ECO:0000256" key="3">
    <source>
        <dbReference type="PIRSR" id="PIRSR602678-1"/>
    </source>
</evidence>
<dbReference type="Proteomes" id="UP000177583">
    <property type="component" value="Unassembled WGS sequence"/>
</dbReference>
<dbReference type="SUPFAM" id="SSF102705">
    <property type="entry name" value="NIF3 (NGG1p interacting factor 3)-like"/>
    <property type="match status" value="1"/>
</dbReference>
<dbReference type="NCBIfam" id="TIGR00486">
    <property type="entry name" value="YbgI_SA1388"/>
    <property type="match status" value="1"/>
</dbReference>
<dbReference type="InterPro" id="IPR036069">
    <property type="entry name" value="DUF34/NIF3_sf"/>
</dbReference>
<dbReference type="GO" id="GO:0046872">
    <property type="term" value="F:metal ion binding"/>
    <property type="evidence" value="ECO:0007669"/>
    <property type="project" value="UniProtKB-KW"/>
</dbReference>
<dbReference type="Pfam" id="PF01784">
    <property type="entry name" value="DUF34_NIF3"/>
    <property type="match status" value="1"/>
</dbReference>